<dbReference type="InterPro" id="IPR038695">
    <property type="entry name" value="Saro_0823-like_sf"/>
</dbReference>
<keyword evidence="1" id="KW-0732">Signal</keyword>
<name>A0ABW0GS66_9HYPH</name>
<evidence type="ECO:0000313" key="2">
    <source>
        <dbReference type="EMBL" id="MFC5384355.1"/>
    </source>
</evidence>
<evidence type="ECO:0000313" key="3">
    <source>
        <dbReference type="Proteomes" id="UP001596016"/>
    </source>
</evidence>
<keyword evidence="3" id="KW-1185">Reference proteome</keyword>
<proteinExistence type="predicted"/>
<dbReference type="EMBL" id="JBHSLL010000001">
    <property type="protein sequence ID" value="MFC5384355.1"/>
    <property type="molecule type" value="Genomic_DNA"/>
</dbReference>
<sequence>MKSGWLKLVAALAAFALFTTMAPAPGFAEADQTATPQPMLLPVDPSPLVISTQSGPRSFTIEIAKNAAERSAGLMYRHSMPDERGMLFIYEKTQDVAFWMKNTPMPLDLLFISEDGRLVSILAGEPYSLAPIAPPEAVRYVLELKAGTAKKTGVAVGDQITHPQISGR</sequence>
<dbReference type="PANTHER" id="PTHR37953">
    <property type="entry name" value="UPF0127 PROTEIN MJ1496"/>
    <property type="match status" value="1"/>
</dbReference>
<feature type="chain" id="PRO_5047264668" evidence="1">
    <location>
        <begin position="25"/>
        <end position="168"/>
    </location>
</feature>
<organism evidence="2 3">
    <name type="scientific">Aquamicrobium segne</name>
    <dbReference type="NCBI Taxonomy" id="469547"/>
    <lineage>
        <taxon>Bacteria</taxon>
        <taxon>Pseudomonadati</taxon>
        <taxon>Pseudomonadota</taxon>
        <taxon>Alphaproteobacteria</taxon>
        <taxon>Hyphomicrobiales</taxon>
        <taxon>Phyllobacteriaceae</taxon>
        <taxon>Aquamicrobium</taxon>
    </lineage>
</organism>
<dbReference type="RefSeq" id="WP_378227220.1">
    <property type="nucleotide sequence ID" value="NZ_JBHSLL010000001.1"/>
</dbReference>
<feature type="signal peptide" evidence="1">
    <location>
        <begin position="1"/>
        <end position="24"/>
    </location>
</feature>
<reference evidence="3" key="1">
    <citation type="journal article" date="2019" name="Int. J. Syst. Evol. Microbiol.">
        <title>The Global Catalogue of Microorganisms (GCM) 10K type strain sequencing project: providing services to taxonomists for standard genome sequencing and annotation.</title>
        <authorList>
            <consortium name="The Broad Institute Genomics Platform"/>
            <consortium name="The Broad Institute Genome Sequencing Center for Infectious Disease"/>
            <person name="Wu L."/>
            <person name="Ma J."/>
        </authorList>
    </citation>
    <scope>NUCLEOTIDE SEQUENCE [LARGE SCALE GENOMIC DNA]</scope>
    <source>
        <strain evidence="3">CGMCC 4.1415</strain>
    </source>
</reference>
<dbReference type="Gene3D" id="2.60.120.1140">
    <property type="entry name" value="Protein of unknown function DUF192"/>
    <property type="match status" value="1"/>
</dbReference>
<evidence type="ECO:0000256" key="1">
    <source>
        <dbReference type="SAM" id="SignalP"/>
    </source>
</evidence>
<gene>
    <name evidence="2" type="ORF">ACFPLB_00020</name>
</gene>
<comment type="caution">
    <text evidence="2">The sequence shown here is derived from an EMBL/GenBank/DDBJ whole genome shotgun (WGS) entry which is preliminary data.</text>
</comment>
<accession>A0ABW0GS66</accession>
<dbReference type="Proteomes" id="UP001596016">
    <property type="component" value="Unassembled WGS sequence"/>
</dbReference>
<dbReference type="PANTHER" id="PTHR37953:SF1">
    <property type="entry name" value="UPF0127 PROTEIN MJ1496"/>
    <property type="match status" value="1"/>
</dbReference>
<dbReference type="InterPro" id="IPR003795">
    <property type="entry name" value="DUF192"/>
</dbReference>
<protein>
    <submittedName>
        <fullName evidence="2">DUF192 domain-containing protein</fullName>
    </submittedName>
</protein>
<dbReference type="Pfam" id="PF02643">
    <property type="entry name" value="DUF192"/>
    <property type="match status" value="1"/>
</dbReference>